<gene>
    <name evidence="1" type="ORF">CR205_18680</name>
</gene>
<accession>A0A2W0H4L8</accession>
<evidence type="ECO:0000313" key="1">
    <source>
        <dbReference type="EMBL" id="PYZ95556.1"/>
    </source>
</evidence>
<dbReference type="InterPro" id="IPR000801">
    <property type="entry name" value="Esterase-like"/>
</dbReference>
<dbReference type="EMBL" id="PDOF01000004">
    <property type="protein sequence ID" value="PYZ95556.1"/>
    <property type="molecule type" value="Genomic_DNA"/>
</dbReference>
<dbReference type="Gene3D" id="3.40.50.1820">
    <property type="entry name" value="alpha/beta hydrolase"/>
    <property type="match status" value="1"/>
</dbReference>
<evidence type="ECO:0000313" key="2">
    <source>
        <dbReference type="Proteomes" id="UP000248066"/>
    </source>
</evidence>
<reference evidence="1 2" key="1">
    <citation type="submission" date="2017-10" db="EMBL/GenBank/DDBJ databases">
        <title>Bacillus sp. nov., a halophilic bacterium isolated from a Yangshapao Lake.</title>
        <authorList>
            <person name="Wang H."/>
        </authorList>
    </citation>
    <scope>NUCLEOTIDE SEQUENCE [LARGE SCALE GENOMIC DNA]</scope>
    <source>
        <strain evidence="1 2">YSP-3</strain>
    </source>
</reference>
<dbReference type="InterPro" id="IPR050583">
    <property type="entry name" value="Mycobacterial_A85_antigen"/>
</dbReference>
<organism evidence="1 2">
    <name type="scientific">Alteribacter lacisalsi</name>
    <dbReference type="NCBI Taxonomy" id="2045244"/>
    <lineage>
        <taxon>Bacteria</taxon>
        <taxon>Bacillati</taxon>
        <taxon>Bacillota</taxon>
        <taxon>Bacilli</taxon>
        <taxon>Bacillales</taxon>
        <taxon>Bacillaceae</taxon>
        <taxon>Alteribacter</taxon>
    </lineage>
</organism>
<name>A0A2W0H4L8_9BACI</name>
<keyword evidence="2" id="KW-1185">Reference proteome</keyword>
<dbReference type="Pfam" id="PF00756">
    <property type="entry name" value="Esterase"/>
    <property type="match status" value="1"/>
</dbReference>
<protein>
    <submittedName>
        <fullName evidence="1">Carbohydrate esterase</fullName>
    </submittedName>
</protein>
<dbReference type="Proteomes" id="UP000248066">
    <property type="component" value="Unassembled WGS sequence"/>
</dbReference>
<sequence length="285" mass="31940">MKACVARRSFLRNIIGERRHAFMRILEMNVKLTRLGRNRRIRVLLPDSYESDSRRYPVLYMHDGQNIFTIDVFGGGGWHVHEEVRRSGADVLVVAIDNNPDGDGTARYREYCPWRSPKTVNRKLGIGEQEAIGGEGWGYLASIVEDVKPLIDQTFRTDPGDSAMAGSSAGGLISLCAACRYPHVFKRAASLSGAFWLAQEDTEKLAEESDLSILERLYLDIGTEEVTGAFTAGNYLTSNRAVNGLLAEKGTDHRYLEIEGGTHNESDWRARFADVLKYLYDEQGE</sequence>
<dbReference type="SUPFAM" id="SSF53474">
    <property type="entry name" value="alpha/beta-Hydrolases"/>
    <property type="match status" value="1"/>
</dbReference>
<proteinExistence type="predicted"/>
<dbReference type="InterPro" id="IPR029058">
    <property type="entry name" value="AB_hydrolase_fold"/>
</dbReference>
<dbReference type="PANTHER" id="PTHR48098:SF6">
    <property type="entry name" value="FERRI-BACILLIBACTIN ESTERASE BESA"/>
    <property type="match status" value="1"/>
</dbReference>
<comment type="caution">
    <text evidence="1">The sequence shown here is derived from an EMBL/GenBank/DDBJ whole genome shotgun (WGS) entry which is preliminary data.</text>
</comment>
<dbReference type="PANTHER" id="PTHR48098">
    <property type="entry name" value="ENTEROCHELIN ESTERASE-RELATED"/>
    <property type="match status" value="1"/>
</dbReference>
<dbReference type="AlphaFoldDB" id="A0A2W0H4L8"/>